<reference evidence="1 2" key="1">
    <citation type="submission" date="2022-04" db="EMBL/GenBank/DDBJ databases">
        <title>Gracilibacillus sp. isolated from saltern.</title>
        <authorList>
            <person name="Won M."/>
            <person name="Lee C.-M."/>
            <person name="Woen H.-Y."/>
            <person name="Kwon S.-W."/>
        </authorList>
    </citation>
    <scope>NUCLEOTIDE SEQUENCE [LARGE SCALE GENOMIC DNA]</scope>
    <source>
        <strain evidence="1 2">SSWR10-1</strain>
    </source>
</reference>
<evidence type="ECO:0000313" key="1">
    <source>
        <dbReference type="EMBL" id="UOQ47893.1"/>
    </source>
</evidence>
<dbReference type="RefSeq" id="WP_244717572.1">
    <property type="nucleotide sequence ID" value="NZ_CP095072.1"/>
</dbReference>
<protein>
    <recommendedName>
        <fullName evidence="3">Hook-length control protein FliK</fullName>
    </recommendedName>
</protein>
<gene>
    <name evidence="1" type="ORF">MUN88_17830</name>
</gene>
<keyword evidence="2" id="KW-1185">Reference proteome</keyword>
<name>A0ABY4EUJ8_9BACI</name>
<dbReference type="Proteomes" id="UP000831782">
    <property type="component" value="Chromosome"/>
</dbReference>
<evidence type="ECO:0000313" key="2">
    <source>
        <dbReference type="Proteomes" id="UP000831782"/>
    </source>
</evidence>
<proteinExistence type="predicted"/>
<accession>A0ABY4EUJ8</accession>
<sequence>MVNISAGLMENMVANRTSVTQNPLRPGQILNGKVLDLYPGQRAAIQLGGAQIIAQLETSLSSKHSYLFQVTAVGQMIQLKKIAETPPQQNNIVSEQLLQQLGVSNQKGLKALLAELIQQQIPFTAKHTQSLVQLMDQFGVNQANRNVLLSIMQQNLPLTEQVFSSVQAFRTTSLGEQIRPLLQVLTTKGDHKVVQDLQQQLRSFTLEAGTRSLSQLLTSNESTIHQLLSKIARTTPGQAQPSTSTNFYGLLSQMANGKTPPVAVLESFVSGLQRLMNEQVMIKPNEHQLIEAFLQRLSQNSTVQDSSGNVKKIVEQQPVLQKMIQTVPNQAQQVVQSWLQGPMPSTSLKQQVTEVYQQAYAQQLTQPEQNIARALLLQLANADQSALSVKEHFVHLLKHFILTSGIQDEAIQSQELTSSHNQQPKDSDLSIKQNLLLASHQVDLTGGGERIQRFIQTLTGMQLNMVQQDPSILQQSFQIPGERFGLAEDIRMQFEGKKKKNSDEIDPDYCRILFHLDLQTLGETLITLSIQKRVINLTVYNDKDTVKPLLEGMKPALKQKLADLDYHLSSVSQKSLTEEQVQEKSSLHAITDAARTVSEGIDFRI</sequence>
<evidence type="ECO:0008006" key="3">
    <source>
        <dbReference type="Google" id="ProtNLM"/>
    </source>
</evidence>
<dbReference type="EMBL" id="CP095072">
    <property type="protein sequence ID" value="UOQ47893.1"/>
    <property type="molecule type" value="Genomic_DNA"/>
</dbReference>
<organism evidence="1 2">
    <name type="scientific">Gracilibacillus caseinilyticus</name>
    <dbReference type="NCBI Taxonomy" id="2932256"/>
    <lineage>
        <taxon>Bacteria</taxon>
        <taxon>Bacillati</taxon>
        <taxon>Bacillota</taxon>
        <taxon>Bacilli</taxon>
        <taxon>Bacillales</taxon>
        <taxon>Bacillaceae</taxon>
        <taxon>Gracilibacillus</taxon>
    </lineage>
</organism>